<dbReference type="GO" id="GO:0016989">
    <property type="term" value="F:sigma factor antagonist activity"/>
    <property type="evidence" value="ECO:0007669"/>
    <property type="project" value="TreeGrafter"/>
</dbReference>
<keyword evidence="1" id="KW-0175">Coiled coil</keyword>
<sequence length="567" mass="61699">MRHELSGRSLPESIADEIALDLEEPEEIEGKLDGRLAGIADLLEEDQEIEARKRAEQRRRDAEVAMAEEERRRRMEKIAKRRVNRRPEPIEIPRSLAYAVAAALVIAAYLGVSQFMANQESPVNPGPVAEESAVPAPTYLAWITDSVDAKWEIPDAMLPVGDPLPEGPLKLSAGVVELETQSGAQLVVEAPARFRVMSGDRLRFDSGRVVGRMPYAEANLTIETLGGTVRDLGTEFGVVCDVRDQALSVHVFEGEIELTSSGEQSSDADELHASNLIAGDSAECSSRGGVQLIDNLNEERFVRSVAETAKIHYPNGPYPDRFPPVTDDLVLWLAADGIVGKDQDDRVWAWGDLRVGDNSMADDAWQPEQAKQPLWIADAIGGKPALRFDGKTTEMATNPFTTADNQSVFVVTQIDFVKAQPLAKASTQFGLHLLNYHGPPHIVLECTENQTLRGRVFSGSGDGNGVDVAAESRVFMGSAAVVLAYVYDHSQGEARMYQNGELVSTGEASVSVGIRSSKTIGCHYNSKAYFVGDIAEIAIYNTALSDSDTRDVAVYLGKKYAVDVLTP</sequence>
<protein>
    <submittedName>
        <fullName evidence="2">FecR protein</fullName>
    </submittedName>
</protein>
<dbReference type="InterPro" id="IPR013320">
    <property type="entry name" value="ConA-like_dom_sf"/>
</dbReference>
<dbReference type="EMBL" id="CP036278">
    <property type="protein sequence ID" value="QDU56999.1"/>
    <property type="molecule type" value="Genomic_DNA"/>
</dbReference>
<dbReference type="RefSeq" id="WP_145247863.1">
    <property type="nucleotide sequence ID" value="NZ_CP036278.1"/>
</dbReference>
<dbReference type="Proteomes" id="UP000315750">
    <property type="component" value="Chromosome"/>
</dbReference>
<dbReference type="OrthoDB" id="258532at2"/>
<dbReference type="KEGG" id="amuc:Pan181_32110"/>
<proteinExistence type="predicted"/>
<dbReference type="SUPFAM" id="SSF49899">
    <property type="entry name" value="Concanavalin A-like lectins/glucanases"/>
    <property type="match status" value="1"/>
</dbReference>
<organism evidence="2 3">
    <name type="scientific">Aeoliella mucimassa</name>
    <dbReference type="NCBI Taxonomy" id="2527972"/>
    <lineage>
        <taxon>Bacteria</taxon>
        <taxon>Pseudomonadati</taxon>
        <taxon>Planctomycetota</taxon>
        <taxon>Planctomycetia</taxon>
        <taxon>Pirellulales</taxon>
        <taxon>Lacipirellulaceae</taxon>
        <taxon>Aeoliella</taxon>
    </lineage>
</organism>
<dbReference type="Pfam" id="PF13385">
    <property type="entry name" value="Laminin_G_3"/>
    <property type="match status" value="1"/>
</dbReference>
<evidence type="ECO:0000256" key="1">
    <source>
        <dbReference type="SAM" id="Coils"/>
    </source>
</evidence>
<evidence type="ECO:0000313" key="2">
    <source>
        <dbReference type="EMBL" id="QDU56999.1"/>
    </source>
</evidence>
<dbReference type="AlphaFoldDB" id="A0A518AQK3"/>
<dbReference type="InterPro" id="IPR012373">
    <property type="entry name" value="Ferrdict_sens_TM"/>
</dbReference>
<feature type="coiled-coil region" evidence="1">
    <location>
        <begin position="39"/>
        <end position="72"/>
    </location>
</feature>
<evidence type="ECO:0000313" key="3">
    <source>
        <dbReference type="Proteomes" id="UP000315750"/>
    </source>
</evidence>
<dbReference type="PANTHER" id="PTHR30273">
    <property type="entry name" value="PERIPLASMIC SIGNAL SENSOR AND SIGMA FACTOR ACTIVATOR FECR-RELATED"/>
    <property type="match status" value="1"/>
</dbReference>
<accession>A0A518AQK3</accession>
<dbReference type="Gene3D" id="2.60.120.200">
    <property type="match status" value="1"/>
</dbReference>
<reference evidence="2 3" key="1">
    <citation type="submission" date="2019-02" db="EMBL/GenBank/DDBJ databases">
        <title>Deep-cultivation of Planctomycetes and their phenomic and genomic characterization uncovers novel biology.</title>
        <authorList>
            <person name="Wiegand S."/>
            <person name="Jogler M."/>
            <person name="Boedeker C."/>
            <person name="Pinto D."/>
            <person name="Vollmers J."/>
            <person name="Rivas-Marin E."/>
            <person name="Kohn T."/>
            <person name="Peeters S.H."/>
            <person name="Heuer A."/>
            <person name="Rast P."/>
            <person name="Oberbeckmann S."/>
            <person name="Bunk B."/>
            <person name="Jeske O."/>
            <person name="Meyerdierks A."/>
            <person name="Storesund J.E."/>
            <person name="Kallscheuer N."/>
            <person name="Luecker S."/>
            <person name="Lage O.M."/>
            <person name="Pohl T."/>
            <person name="Merkel B.J."/>
            <person name="Hornburger P."/>
            <person name="Mueller R.-W."/>
            <person name="Bruemmer F."/>
            <person name="Labrenz M."/>
            <person name="Spormann A.M."/>
            <person name="Op den Camp H."/>
            <person name="Overmann J."/>
            <person name="Amann R."/>
            <person name="Jetten M.S.M."/>
            <person name="Mascher T."/>
            <person name="Medema M.H."/>
            <person name="Devos D.P."/>
            <person name="Kaster A.-K."/>
            <person name="Ovreas L."/>
            <person name="Rohde M."/>
            <person name="Galperin M.Y."/>
            <person name="Jogler C."/>
        </authorList>
    </citation>
    <scope>NUCLEOTIDE SEQUENCE [LARGE SCALE GENOMIC DNA]</scope>
    <source>
        <strain evidence="2 3">Pan181</strain>
    </source>
</reference>
<dbReference type="PANTHER" id="PTHR30273:SF2">
    <property type="entry name" value="PROTEIN FECR"/>
    <property type="match status" value="1"/>
</dbReference>
<name>A0A518AQK3_9BACT</name>
<gene>
    <name evidence="2" type="ORF">Pan181_32110</name>
</gene>
<keyword evidence="3" id="KW-1185">Reference proteome</keyword>